<dbReference type="GO" id="GO:0005886">
    <property type="term" value="C:plasma membrane"/>
    <property type="evidence" value="ECO:0007669"/>
    <property type="project" value="UniProtKB-SubCell"/>
</dbReference>
<dbReference type="EMBL" id="JAERWK010000033">
    <property type="protein sequence ID" value="MBM9469656.1"/>
    <property type="molecule type" value="Genomic_DNA"/>
</dbReference>
<dbReference type="PRINTS" id="PR01036">
    <property type="entry name" value="TCRTETB"/>
</dbReference>
<dbReference type="NCBIfam" id="TIGR00711">
    <property type="entry name" value="efflux_EmrB"/>
    <property type="match status" value="1"/>
</dbReference>
<feature type="transmembrane region" description="Helical" evidence="9">
    <location>
        <begin position="111"/>
        <end position="130"/>
    </location>
</feature>
<dbReference type="InterPro" id="IPR036259">
    <property type="entry name" value="MFS_trans_sf"/>
</dbReference>
<dbReference type="Pfam" id="PF07690">
    <property type="entry name" value="MFS_1"/>
    <property type="match status" value="1"/>
</dbReference>
<proteinExistence type="inferred from homology"/>
<feature type="transmembrane region" description="Helical" evidence="9">
    <location>
        <begin position="76"/>
        <end position="99"/>
    </location>
</feature>
<evidence type="ECO:0000256" key="8">
    <source>
        <dbReference type="SAM" id="MobiDB-lite"/>
    </source>
</evidence>
<feature type="transmembrane region" description="Helical" evidence="9">
    <location>
        <begin position="522"/>
        <end position="544"/>
    </location>
</feature>
<organism evidence="11 12">
    <name type="scientific">Nakamurella leprariae</name>
    <dbReference type="NCBI Taxonomy" id="2803911"/>
    <lineage>
        <taxon>Bacteria</taxon>
        <taxon>Bacillati</taxon>
        <taxon>Actinomycetota</taxon>
        <taxon>Actinomycetes</taxon>
        <taxon>Nakamurellales</taxon>
        <taxon>Nakamurellaceae</taxon>
        <taxon>Nakamurella</taxon>
    </lineage>
</organism>
<feature type="transmembrane region" description="Helical" evidence="9">
    <location>
        <begin position="167"/>
        <end position="188"/>
    </location>
</feature>
<evidence type="ECO:0000313" key="12">
    <source>
        <dbReference type="Proteomes" id="UP000663792"/>
    </source>
</evidence>
<feature type="transmembrane region" description="Helical" evidence="9">
    <location>
        <begin position="366"/>
        <end position="384"/>
    </location>
</feature>
<evidence type="ECO:0000256" key="7">
    <source>
        <dbReference type="ARBA" id="ARBA00023136"/>
    </source>
</evidence>
<dbReference type="Gene3D" id="1.20.1720.10">
    <property type="entry name" value="Multidrug resistance protein D"/>
    <property type="match status" value="1"/>
</dbReference>
<evidence type="ECO:0000256" key="5">
    <source>
        <dbReference type="ARBA" id="ARBA00022692"/>
    </source>
</evidence>
<evidence type="ECO:0000256" key="2">
    <source>
        <dbReference type="ARBA" id="ARBA00008537"/>
    </source>
</evidence>
<keyword evidence="5 9" id="KW-0812">Transmembrane</keyword>
<dbReference type="Proteomes" id="UP000663792">
    <property type="component" value="Unassembled WGS sequence"/>
</dbReference>
<evidence type="ECO:0000256" key="1">
    <source>
        <dbReference type="ARBA" id="ARBA00004651"/>
    </source>
</evidence>
<name>A0A938YHN1_9ACTN</name>
<dbReference type="InterPro" id="IPR020846">
    <property type="entry name" value="MFS_dom"/>
</dbReference>
<accession>A0A938YHN1</accession>
<feature type="transmembrane region" description="Helical" evidence="9">
    <location>
        <begin position="420"/>
        <end position="448"/>
    </location>
</feature>
<dbReference type="SUPFAM" id="SSF103473">
    <property type="entry name" value="MFS general substrate transporter"/>
    <property type="match status" value="1"/>
</dbReference>
<dbReference type="AlphaFoldDB" id="A0A938YHN1"/>
<feature type="domain" description="Major facilitator superfamily (MFS) profile" evidence="10">
    <location>
        <begin position="76"/>
        <end position="549"/>
    </location>
</feature>
<dbReference type="Gene3D" id="1.20.1250.20">
    <property type="entry name" value="MFS general substrate transporter like domains"/>
    <property type="match status" value="1"/>
</dbReference>
<comment type="subcellular location">
    <subcellularLocation>
        <location evidence="1">Cell membrane</location>
        <topology evidence="1">Multi-pass membrane protein</topology>
    </subcellularLocation>
</comment>
<dbReference type="InterPro" id="IPR011701">
    <property type="entry name" value="MFS"/>
</dbReference>
<feature type="transmembrane region" description="Helical" evidence="9">
    <location>
        <begin position="200"/>
        <end position="223"/>
    </location>
</feature>
<dbReference type="PANTHER" id="PTHR42718:SF9">
    <property type="entry name" value="MAJOR FACILITATOR SUPERFAMILY MULTIDRUG TRANSPORTER MFSC"/>
    <property type="match status" value="1"/>
</dbReference>
<gene>
    <name evidence="11" type="ORF">JL106_20425</name>
</gene>
<feature type="transmembrane region" description="Helical" evidence="9">
    <location>
        <begin position="334"/>
        <end position="354"/>
    </location>
</feature>
<evidence type="ECO:0000256" key="4">
    <source>
        <dbReference type="ARBA" id="ARBA00022475"/>
    </source>
</evidence>
<keyword evidence="6 9" id="KW-1133">Transmembrane helix</keyword>
<dbReference type="CDD" id="cd17503">
    <property type="entry name" value="MFS_LmrB_MDR_like"/>
    <property type="match status" value="1"/>
</dbReference>
<feature type="transmembrane region" description="Helical" evidence="9">
    <location>
        <begin position="142"/>
        <end position="161"/>
    </location>
</feature>
<evidence type="ECO:0000256" key="6">
    <source>
        <dbReference type="ARBA" id="ARBA00022989"/>
    </source>
</evidence>
<keyword evidence="7 9" id="KW-0472">Membrane</keyword>
<protein>
    <submittedName>
        <fullName evidence="11">DHA2 family efflux MFS transporter permease subunit</fullName>
    </submittedName>
</protein>
<keyword evidence="4" id="KW-1003">Cell membrane</keyword>
<dbReference type="GO" id="GO:0022857">
    <property type="term" value="F:transmembrane transporter activity"/>
    <property type="evidence" value="ECO:0007669"/>
    <property type="project" value="InterPro"/>
</dbReference>
<keyword evidence="3" id="KW-0813">Transport</keyword>
<comment type="similarity">
    <text evidence="2">Belongs to the major facilitator superfamily. EmrB family.</text>
</comment>
<feature type="transmembrane region" description="Helical" evidence="9">
    <location>
        <begin position="396"/>
        <end position="414"/>
    </location>
</feature>
<feature type="compositionally biased region" description="Low complexity" evidence="8">
    <location>
        <begin position="12"/>
        <end position="27"/>
    </location>
</feature>
<feature type="transmembrane region" description="Helical" evidence="9">
    <location>
        <begin position="229"/>
        <end position="251"/>
    </location>
</feature>
<keyword evidence="12" id="KW-1185">Reference proteome</keyword>
<comment type="caution">
    <text evidence="11">The sequence shown here is derived from an EMBL/GenBank/DDBJ whole genome shotgun (WGS) entry which is preliminary data.</text>
</comment>
<dbReference type="InterPro" id="IPR004638">
    <property type="entry name" value="EmrB-like"/>
</dbReference>
<reference evidence="11" key="1">
    <citation type="submission" date="2021-01" db="EMBL/GenBank/DDBJ databases">
        <title>YIM 132084 draft genome.</title>
        <authorList>
            <person name="An D."/>
        </authorList>
    </citation>
    <scope>NUCLEOTIDE SEQUENCE</scope>
    <source>
        <strain evidence="11">YIM 132084</strain>
    </source>
</reference>
<evidence type="ECO:0000259" key="10">
    <source>
        <dbReference type="PROSITE" id="PS50850"/>
    </source>
</evidence>
<feature type="transmembrane region" description="Helical" evidence="9">
    <location>
        <begin position="295"/>
        <end position="313"/>
    </location>
</feature>
<sequence>MSPARVRSPCSRTAAPALPPARTAPARYGTAPVCSASSSPDHQQSFLPAQEPRVTASPSQADTPADDRLDKGVLKIAGVTVLGAIMSILDVTVVSVALPTFQQVFDAQYSTVAWTMTAYTLALATVIPLTGWAADRFGTKRLYILALTAFTLGSVLCSLAWSIESLIIFRVVQGLGGGMLMPLGMTILTRAAGPARIGRVMAVLGVPMLLGPIAGPILGGWLIEIASWHWIFLINLPIGVLAVILAARVFDKDVPTPSQSFDFVGMLLLSPGLALFLFGVSSIPETGTAASARVIIPAVVGVVLMAAFVWHALRKDHPLIDLRLFRHRSLTAAVLTMSLFAVAFFGAGLLFPSYFIQVRMETTLDAGLLLAPQGLGAMVTMPIVGRLVDKYGPGRFVLFGLVLIVGGMGVFTQLTNTTPYIVLLGALFVMGLGMGSTMMPIMTGALAALRPVEVARGSTLMNIIQQSAGSIGTALLSVLLTNSLQNKPAVELANGAAAGNQEAIAAFTPQVQSEVPVQAAEAFASTFWVAAVLMLLCFIPALMLPRKPAVQQAGAAPVVMH</sequence>
<evidence type="ECO:0000313" key="11">
    <source>
        <dbReference type="EMBL" id="MBM9469656.1"/>
    </source>
</evidence>
<feature type="compositionally biased region" description="Polar residues" evidence="8">
    <location>
        <begin position="35"/>
        <end position="47"/>
    </location>
</feature>
<evidence type="ECO:0000256" key="3">
    <source>
        <dbReference type="ARBA" id="ARBA00022448"/>
    </source>
</evidence>
<dbReference type="PROSITE" id="PS50850">
    <property type="entry name" value="MFS"/>
    <property type="match status" value="1"/>
</dbReference>
<feature type="region of interest" description="Disordered" evidence="8">
    <location>
        <begin position="1"/>
        <end position="66"/>
    </location>
</feature>
<feature type="transmembrane region" description="Helical" evidence="9">
    <location>
        <begin position="263"/>
        <end position="283"/>
    </location>
</feature>
<dbReference type="PANTHER" id="PTHR42718">
    <property type="entry name" value="MAJOR FACILITATOR SUPERFAMILY MULTIDRUG TRANSPORTER MFSC"/>
    <property type="match status" value="1"/>
</dbReference>
<evidence type="ECO:0000256" key="9">
    <source>
        <dbReference type="SAM" id="Phobius"/>
    </source>
</evidence>